<dbReference type="PANTHER" id="PTHR12195">
    <property type="entry name" value="CYTOPLASMIC FMR1-INTERACTING PROTEIN-RELATED"/>
    <property type="match status" value="1"/>
</dbReference>
<dbReference type="Pfam" id="PF05994">
    <property type="entry name" value="FragX_IP"/>
    <property type="match status" value="1"/>
</dbReference>
<proteinExistence type="predicted"/>
<protein>
    <submittedName>
        <fullName evidence="2">Uncharacterized protein</fullName>
    </submittedName>
</protein>
<sequence length="188" mass="21009">MVNVVAKIGTPDQLSLAKENEILTKERLCSGLVLFEYVLNRIREFLSEEDSGGSTWHGFLNPTKESSNGPTSSDILGLENCTYFHRIWSAIQLVFCTPFGQNEYTVEEMFGEGLNWAGCAIIVLLGQQRRFEILDVGGLLLRLQRADKKETTQEGVLANCSVHVMNVSRSHGNMVCSRQLVVLAILWT</sequence>
<dbReference type="Proteomes" id="UP000243686">
    <property type="component" value="Unassembled WGS sequence"/>
</dbReference>
<gene>
    <name evidence="2" type="ORF">X801_08900</name>
</gene>
<reference evidence="2 3" key="1">
    <citation type="submission" date="2015-03" db="EMBL/GenBank/DDBJ databases">
        <title>Draft genome of the nematode, Opisthorchis viverrini.</title>
        <authorList>
            <person name="Mitreva M."/>
        </authorList>
    </citation>
    <scope>NUCLEOTIDE SEQUENCE [LARGE SCALE GENOMIC DNA]</scope>
    <source>
        <strain evidence="2">Khon Kaen</strain>
    </source>
</reference>
<dbReference type="GO" id="GO:0031267">
    <property type="term" value="F:small GTPase binding"/>
    <property type="evidence" value="ECO:0007669"/>
    <property type="project" value="InterPro"/>
</dbReference>
<dbReference type="InterPro" id="IPR008081">
    <property type="entry name" value="Cytoplasmic_FMR1-int"/>
</dbReference>
<dbReference type="EMBL" id="KV905958">
    <property type="protein sequence ID" value="OON15298.1"/>
    <property type="molecule type" value="Genomic_DNA"/>
</dbReference>
<dbReference type="PIRSF" id="PIRSF008153">
    <property type="entry name" value="FMR1_interacting"/>
    <property type="match status" value="1"/>
</dbReference>
<evidence type="ECO:0000313" key="3">
    <source>
        <dbReference type="Proteomes" id="UP000243686"/>
    </source>
</evidence>
<dbReference type="GO" id="GO:0030833">
    <property type="term" value="P:regulation of actin filament polymerization"/>
    <property type="evidence" value="ECO:0007669"/>
    <property type="project" value="InterPro"/>
</dbReference>
<dbReference type="AlphaFoldDB" id="A0A1S8WLG2"/>
<organism evidence="2 3">
    <name type="scientific">Opisthorchis viverrini</name>
    <name type="common">Southeast Asian liver fluke</name>
    <dbReference type="NCBI Taxonomy" id="6198"/>
    <lineage>
        <taxon>Eukaryota</taxon>
        <taxon>Metazoa</taxon>
        <taxon>Spiralia</taxon>
        <taxon>Lophotrochozoa</taxon>
        <taxon>Platyhelminthes</taxon>
        <taxon>Trematoda</taxon>
        <taxon>Digenea</taxon>
        <taxon>Opisthorchiida</taxon>
        <taxon>Opisthorchiata</taxon>
        <taxon>Opisthorchiidae</taxon>
        <taxon>Opisthorchis</taxon>
    </lineage>
</organism>
<evidence type="ECO:0000256" key="1">
    <source>
        <dbReference type="SAM" id="MobiDB-lite"/>
    </source>
</evidence>
<name>A0A1S8WLG2_OPIVI</name>
<feature type="region of interest" description="Disordered" evidence="1">
    <location>
        <begin position="49"/>
        <end position="71"/>
    </location>
</feature>
<evidence type="ECO:0000313" key="2">
    <source>
        <dbReference type="EMBL" id="OON15298.1"/>
    </source>
</evidence>
<accession>A0A1S8WLG2</accession>
<keyword evidence="3" id="KW-1185">Reference proteome</keyword>